<protein>
    <recommendedName>
        <fullName evidence="2">Peptidase C39-like domain-containing protein</fullName>
    </recommendedName>
</protein>
<dbReference type="AlphaFoldDB" id="A0A1D2YW61"/>
<proteinExistence type="predicted"/>
<dbReference type="PANTHER" id="PTHR37806:SF1">
    <property type="entry name" value="PEPTIDASE C39-LIKE DOMAIN-CONTAINING PROTEIN"/>
    <property type="match status" value="1"/>
</dbReference>
<dbReference type="InterPro" id="IPR039563">
    <property type="entry name" value="Peptidase_C39_single_dom"/>
</dbReference>
<dbReference type="RefSeq" id="WP_069656363.1">
    <property type="nucleotide sequence ID" value="NZ_MIJF01000013.1"/>
</dbReference>
<dbReference type="Proteomes" id="UP000243739">
    <property type="component" value="Unassembled WGS sequence"/>
</dbReference>
<organism evidence="3 4">
    <name type="scientific">Vulcanibacillus modesticaldus</name>
    <dbReference type="NCBI Taxonomy" id="337097"/>
    <lineage>
        <taxon>Bacteria</taxon>
        <taxon>Bacillati</taxon>
        <taxon>Bacillota</taxon>
        <taxon>Bacilli</taxon>
        <taxon>Bacillales</taxon>
        <taxon>Bacillaceae</taxon>
        <taxon>Vulcanibacillus</taxon>
    </lineage>
</organism>
<accession>A0A1D2YW61</accession>
<feature type="transmembrane region" description="Helical" evidence="1">
    <location>
        <begin position="129"/>
        <end position="149"/>
    </location>
</feature>
<dbReference type="PANTHER" id="PTHR37806">
    <property type="entry name" value="LMO0724 PROTEIN"/>
    <property type="match status" value="1"/>
</dbReference>
<keyword evidence="1" id="KW-0472">Membrane</keyword>
<gene>
    <name evidence="3" type="ORF">BHF71_01505</name>
</gene>
<dbReference type="Gene3D" id="3.90.70.10">
    <property type="entry name" value="Cysteine proteinases"/>
    <property type="match status" value="1"/>
</dbReference>
<evidence type="ECO:0000313" key="3">
    <source>
        <dbReference type="EMBL" id="OEF99876.1"/>
    </source>
</evidence>
<feature type="domain" description="Peptidase C39-like" evidence="2">
    <location>
        <begin position="186"/>
        <end position="350"/>
    </location>
</feature>
<dbReference type="InterPro" id="IPR039564">
    <property type="entry name" value="Peptidase_C39-like"/>
</dbReference>
<dbReference type="EMBL" id="MIJF01000013">
    <property type="protein sequence ID" value="OEF99876.1"/>
    <property type="molecule type" value="Genomic_DNA"/>
</dbReference>
<reference evidence="3 4" key="1">
    <citation type="submission" date="2016-09" db="EMBL/GenBank/DDBJ databases">
        <title>Draft genome sequence for the type strain of Vulcanibacillus modesticaldus BR, a strictly anaerobic, moderately thermophilic, and nitrate-reducing bacterium from deep sea-hydrothermal vents of the Mid-Atlantic Ridge.</title>
        <authorList>
            <person name="Abin C.A."/>
            <person name="Hollibaugh J.T."/>
        </authorList>
    </citation>
    <scope>NUCLEOTIDE SEQUENCE [LARGE SCALE GENOMIC DNA]</scope>
    <source>
        <strain evidence="3 4">BR</strain>
    </source>
</reference>
<evidence type="ECO:0000313" key="4">
    <source>
        <dbReference type="Proteomes" id="UP000243739"/>
    </source>
</evidence>
<keyword evidence="1" id="KW-0812">Transmembrane</keyword>
<evidence type="ECO:0000259" key="2">
    <source>
        <dbReference type="Pfam" id="PF13529"/>
    </source>
</evidence>
<sequence>MNASERKTIRQLNNLSEEVFKLYSSGKTQEALIKAKSIVDMAEEKLGPSHPFTNTYYENLEFIKNRYRKGNFGLYDKFNDRLNNSSKILNKNTKISNNYVPKNYSKGSYISNKNLKTAKSAASFNPIKIISIGILGAITVVSLSFFYFIDNFSIPYIQLPSNNSIIKLPISLANDSYQLKEKALIDAPLISQLPELPRGCEVTSLAMLLQYAGVNVDKMELARKIKRDPTPYKVVDNRIHYGNPEYGFVGNMYSFDEPGLGVYHGPIRELMESYLPGQTIDLTGRPFKDLFYFISNDIPVWVIINTKYKELSPDAFEVWYTKTGPIQVTYKQHSVLITGYDEEYVYFNDPLLNIKNNKAPIKEFENAWKQMGLQAVSYIPKGKSLLDILPID</sequence>
<dbReference type="Pfam" id="PF13529">
    <property type="entry name" value="Peptidase_C39_2"/>
    <property type="match status" value="1"/>
</dbReference>
<keyword evidence="1" id="KW-1133">Transmembrane helix</keyword>
<evidence type="ECO:0000256" key="1">
    <source>
        <dbReference type="SAM" id="Phobius"/>
    </source>
</evidence>
<keyword evidence="4" id="KW-1185">Reference proteome</keyword>
<name>A0A1D2YW61_9BACI</name>
<dbReference type="CDD" id="cd02549">
    <property type="entry name" value="Peptidase_C39A"/>
    <property type="match status" value="1"/>
</dbReference>
<dbReference type="STRING" id="337097.BHF71_01505"/>
<comment type="caution">
    <text evidence="3">The sequence shown here is derived from an EMBL/GenBank/DDBJ whole genome shotgun (WGS) entry which is preliminary data.</text>
</comment>